<evidence type="ECO:0000313" key="3">
    <source>
        <dbReference type="Proteomes" id="UP000663836"/>
    </source>
</evidence>
<sequence>MARKINSSEQDNSEILAGSDSDLDTEIYTNSDNSTSDSDDPTSDPGD</sequence>
<protein>
    <submittedName>
        <fullName evidence="2">Uncharacterized protein</fullName>
    </submittedName>
</protein>
<feature type="region of interest" description="Disordered" evidence="1">
    <location>
        <begin position="1"/>
        <end position="47"/>
    </location>
</feature>
<dbReference type="AlphaFoldDB" id="A0A819ZDJ3"/>
<organism evidence="2 3">
    <name type="scientific">Rotaria sordida</name>
    <dbReference type="NCBI Taxonomy" id="392033"/>
    <lineage>
        <taxon>Eukaryota</taxon>
        <taxon>Metazoa</taxon>
        <taxon>Spiralia</taxon>
        <taxon>Gnathifera</taxon>
        <taxon>Rotifera</taxon>
        <taxon>Eurotatoria</taxon>
        <taxon>Bdelloidea</taxon>
        <taxon>Philodinida</taxon>
        <taxon>Philodinidae</taxon>
        <taxon>Rotaria</taxon>
    </lineage>
</organism>
<proteinExistence type="predicted"/>
<gene>
    <name evidence="2" type="ORF">JBS370_LOCUS34877</name>
</gene>
<evidence type="ECO:0000256" key="1">
    <source>
        <dbReference type="SAM" id="MobiDB-lite"/>
    </source>
</evidence>
<feature type="compositionally biased region" description="Polar residues" evidence="1">
    <location>
        <begin position="1"/>
        <end position="10"/>
    </location>
</feature>
<dbReference type="Proteomes" id="UP000663836">
    <property type="component" value="Unassembled WGS sequence"/>
</dbReference>
<name>A0A819ZDJ3_9BILA</name>
<reference evidence="2" key="1">
    <citation type="submission" date="2021-02" db="EMBL/GenBank/DDBJ databases">
        <authorList>
            <person name="Nowell W R."/>
        </authorList>
    </citation>
    <scope>NUCLEOTIDE SEQUENCE</scope>
</reference>
<evidence type="ECO:0000313" key="2">
    <source>
        <dbReference type="EMBL" id="CAF4168341.1"/>
    </source>
</evidence>
<accession>A0A819ZDJ3</accession>
<dbReference type="EMBL" id="CAJOBD010011484">
    <property type="protein sequence ID" value="CAF4168341.1"/>
    <property type="molecule type" value="Genomic_DNA"/>
</dbReference>
<feature type="non-terminal residue" evidence="2">
    <location>
        <position position="47"/>
    </location>
</feature>
<comment type="caution">
    <text evidence="2">The sequence shown here is derived from an EMBL/GenBank/DDBJ whole genome shotgun (WGS) entry which is preliminary data.</text>
</comment>
<feature type="compositionally biased region" description="Acidic residues" evidence="1">
    <location>
        <begin position="37"/>
        <end position="47"/>
    </location>
</feature>